<name>A0A6A5X4X9_9PLEO</name>
<reference evidence="5" key="1">
    <citation type="journal article" date="2020" name="Stud. Mycol.">
        <title>101 Dothideomycetes genomes: a test case for predicting lifestyles and emergence of pathogens.</title>
        <authorList>
            <person name="Haridas S."/>
            <person name="Albert R."/>
            <person name="Binder M."/>
            <person name="Bloem J."/>
            <person name="Labutti K."/>
            <person name="Salamov A."/>
            <person name="Andreopoulos B."/>
            <person name="Baker S."/>
            <person name="Barry K."/>
            <person name="Bills G."/>
            <person name="Bluhm B."/>
            <person name="Cannon C."/>
            <person name="Castanera R."/>
            <person name="Culley D."/>
            <person name="Daum C."/>
            <person name="Ezra D."/>
            <person name="Gonzalez J."/>
            <person name="Henrissat B."/>
            <person name="Kuo A."/>
            <person name="Liang C."/>
            <person name="Lipzen A."/>
            <person name="Lutzoni F."/>
            <person name="Magnuson J."/>
            <person name="Mondo S."/>
            <person name="Nolan M."/>
            <person name="Ohm R."/>
            <person name="Pangilinan J."/>
            <person name="Park H.-J."/>
            <person name="Ramirez L."/>
            <person name="Alfaro M."/>
            <person name="Sun H."/>
            <person name="Tritt A."/>
            <person name="Yoshinaga Y."/>
            <person name="Zwiers L.-H."/>
            <person name="Turgeon B."/>
            <person name="Goodwin S."/>
            <person name="Spatafora J."/>
            <person name="Crous P."/>
            <person name="Grigoriev I."/>
        </authorList>
    </citation>
    <scope>NUCLEOTIDE SEQUENCE</scope>
    <source>
        <strain evidence="5">CBS 123094</strain>
    </source>
</reference>
<organism evidence="5 6">
    <name type="scientific">Amniculicola lignicola CBS 123094</name>
    <dbReference type="NCBI Taxonomy" id="1392246"/>
    <lineage>
        <taxon>Eukaryota</taxon>
        <taxon>Fungi</taxon>
        <taxon>Dikarya</taxon>
        <taxon>Ascomycota</taxon>
        <taxon>Pezizomycotina</taxon>
        <taxon>Dothideomycetes</taxon>
        <taxon>Pleosporomycetidae</taxon>
        <taxon>Pleosporales</taxon>
        <taxon>Amniculicolaceae</taxon>
        <taxon>Amniculicola</taxon>
    </lineage>
</organism>
<evidence type="ECO:0000256" key="1">
    <source>
        <dbReference type="ARBA" id="ARBA00005725"/>
    </source>
</evidence>
<dbReference type="InterPro" id="IPR045312">
    <property type="entry name" value="PCBER-like"/>
</dbReference>
<dbReference type="GO" id="GO:0016491">
    <property type="term" value="F:oxidoreductase activity"/>
    <property type="evidence" value="ECO:0007669"/>
    <property type="project" value="UniProtKB-KW"/>
</dbReference>
<dbReference type="SUPFAM" id="SSF51735">
    <property type="entry name" value="NAD(P)-binding Rossmann-fold domains"/>
    <property type="match status" value="1"/>
</dbReference>
<sequence>MSSSIKNVILAGPTGSVGAPILKALLAEPSFKVTILTRQSSSNPAKLPANVPVKTVSDAFTVEELTEAFKGQDAVVIAISTTPITQDNLAHRFIDAAVAAGVKRLIPSEFGANNLDRRARKLVPVYDAKGEMLEYLQKRAAETNGGLTWTSVSCGAWLDWGLNPVKSGNFLDIDVKNRRATIWDSGSSRFTITTSGNTGMAISKILLNPTLTANKQIFLSDFVSTSREIVAELEKQAAQKWALEYKESAPVLKEYRIKFDAGDYNATYPLLAISFVGDVDVGYDFPNEQGIEIWNDKLGLTASTLEEVVKEALERED</sequence>
<evidence type="ECO:0000256" key="3">
    <source>
        <dbReference type="ARBA" id="ARBA00023002"/>
    </source>
</evidence>
<dbReference type="InterPro" id="IPR051609">
    <property type="entry name" value="NmrA/Isoflavone_reductase-like"/>
</dbReference>
<dbReference type="EMBL" id="ML977556">
    <property type="protein sequence ID" value="KAF2008013.1"/>
    <property type="molecule type" value="Genomic_DNA"/>
</dbReference>
<evidence type="ECO:0000256" key="2">
    <source>
        <dbReference type="ARBA" id="ARBA00022857"/>
    </source>
</evidence>
<evidence type="ECO:0000313" key="6">
    <source>
        <dbReference type="Proteomes" id="UP000799779"/>
    </source>
</evidence>
<dbReference type="Gene3D" id="3.40.50.720">
    <property type="entry name" value="NAD(P)-binding Rossmann-like Domain"/>
    <property type="match status" value="1"/>
</dbReference>
<evidence type="ECO:0000313" key="5">
    <source>
        <dbReference type="EMBL" id="KAF2008013.1"/>
    </source>
</evidence>
<comment type="similarity">
    <text evidence="1">Belongs to the NmrA-type oxidoreductase family. Isoflavone reductase subfamily.</text>
</comment>
<keyword evidence="2" id="KW-0521">NADP</keyword>
<evidence type="ECO:0000259" key="4">
    <source>
        <dbReference type="Pfam" id="PF13460"/>
    </source>
</evidence>
<protein>
    <submittedName>
        <fullName evidence="5">NAD(P)-binding protein</fullName>
    </submittedName>
</protein>
<dbReference type="CDD" id="cd05259">
    <property type="entry name" value="PCBER_SDR_a"/>
    <property type="match status" value="1"/>
</dbReference>
<accession>A0A6A5X4X9</accession>
<dbReference type="Gene3D" id="3.90.25.10">
    <property type="entry name" value="UDP-galactose 4-epimerase, domain 1"/>
    <property type="match status" value="1"/>
</dbReference>
<dbReference type="InterPro" id="IPR036291">
    <property type="entry name" value="NAD(P)-bd_dom_sf"/>
</dbReference>
<dbReference type="Pfam" id="PF13460">
    <property type="entry name" value="NAD_binding_10"/>
    <property type="match status" value="1"/>
</dbReference>
<dbReference type="AlphaFoldDB" id="A0A6A5X4X9"/>
<dbReference type="OrthoDB" id="9974981at2759"/>
<dbReference type="Proteomes" id="UP000799779">
    <property type="component" value="Unassembled WGS sequence"/>
</dbReference>
<dbReference type="PANTHER" id="PTHR47706">
    <property type="entry name" value="NMRA-LIKE FAMILY PROTEIN"/>
    <property type="match status" value="1"/>
</dbReference>
<keyword evidence="6" id="KW-1185">Reference proteome</keyword>
<keyword evidence="3" id="KW-0560">Oxidoreductase</keyword>
<feature type="domain" description="NAD(P)-binding" evidence="4">
    <location>
        <begin position="12"/>
        <end position="159"/>
    </location>
</feature>
<dbReference type="PANTHER" id="PTHR47706:SF10">
    <property type="entry name" value="NMRA-LIKE DOMAIN-CONTAINING PROTEIN"/>
    <property type="match status" value="1"/>
</dbReference>
<proteinExistence type="inferred from homology"/>
<dbReference type="InterPro" id="IPR016040">
    <property type="entry name" value="NAD(P)-bd_dom"/>
</dbReference>
<gene>
    <name evidence="5" type="ORF">P154DRAFT_550197</name>
</gene>